<dbReference type="SUPFAM" id="SSF52540">
    <property type="entry name" value="P-loop containing nucleoside triphosphate hydrolases"/>
    <property type="match status" value="1"/>
</dbReference>
<evidence type="ECO:0000313" key="7">
    <source>
        <dbReference type="EMBL" id="MBY0759315.1"/>
    </source>
</evidence>
<comment type="caution">
    <text evidence="7">The sequence shown here is derived from an EMBL/GenBank/DDBJ whole genome shotgun (WGS) entry which is preliminary data.</text>
</comment>
<dbReference type="EMBL" id="VIRV01000014">
    <property type="protein sequence ID" value="MBY0759315.1"/>
    <property type="molecule type" value="Genomic_DNA"/>
</dbReference>
<keyword evidence="2" id="KW-0547">Nucleotide-binding</keyword>
<dbReference type="Gene3D" id="3.40.50.300">
    <property type="entry name" value="P-loop containing nucleotide triphosphate hydrolases"/>
    <property type="match status" value="1"/>
</dbReference>
<protein>
    <submittedName>
        <fullName evidence="7">CpsD/CapB family tyrosine-protein kinase</fullName>
    </submittedName>
</protein>
<sequence>MIKIELQEETMEYAQEEAVKTLRTNLQFCGNDKKSILITSSIPEEGKTSIALRLAKSLAEIQKKVLLLDADLRKSSLQKKMRIGDIPFGLSHFLSGQCGLSEAVVTTNIAGFHLLFAGAGVPNATELLSHRHMEALMEQLKTVYDYIIIDSAPLGLVIDAAILAKYCDGAIIVVEEGKIRRKMVQDVKKRLENSGCAVLGTVLNKVSLKKQHGYYKNEYKKYNYAP</sequence>
<keyword evidence="8" id="KW-1185">Reference proteome</keyword>
<dbReference type="RefSeq" id="WP_221919981.1">
    <property type="nucleotide sequence ID" value="NZ_CP173660.1"/>
</dbReference>
<dbReference type="Pfam" id="PF13614">
    <property type="entry name" value="AAA_31"/>
    <property type="match status" value="1"/>
</dbReference>
<dbReference type="NCBIfam" id="TIGR01007">
    <property type="entry name" value="eps_fam"/>
    <property type="match status" value="1"/>
</dbReference>
<keyword evidence="5" id="KW-0829">Tyrosine-protein kinase</keyword>
<dbReference type="GO" id="GO:0016301">
    <property type="term" value="F:kinase activity"/>
    <property type="evidence" value="ECO:0007669"/>
    <property type="project" value="UniProtKB-KW"/>
</dbReference>
<evidence type="ECO:0000259" key="6">
    <source>
        <dbReference type="Pfam" id="PF13614"/>
    </source>
</evidence>
<evidence type="ECO:0000256" key="2">
    <source>
        <dbReference type="ARBA" id="ARBA00022741"/>
    </source>
</evidence>
<dbReference type="InterPro" id="IPR027417">
    <property type="entry name" value="P-loop_NTPase"/>
</dbReference>
<dbReference type="InterPro" id="IPR025669">
    <property type="entry name" value="AAA_dom"/>
</dbReference>
<keyword evidence="4" id="KW-0067">ATP-binding</keyword>
<evidence type="ECO:0000256" key="5">
    <source>
        <dbReference type="ARBA" id="ARBA00023137"/>
    </source>
</evidence>
<keyword evidence="1" id="KW-0808">Transferase</keyword>
<organism evidence="7 8">
    <name type="scientific">Sellimonas caecigallum</name>
    <dbReference type="NCBI Taxonomy" id="2592333"/>
    <lineage>
        <taxon>Bacteria</taxon>
        <taxon>Bacillati</taxon>
        <taxon>Bacillota</taxon>
        <taxon>Clostridia</taxon>
        <taxon>Lachnospirales</taxon>
        <taxon>Lachnospiraceae</taxon>
        <taxon>Sellimonas</taxon>
    </lineage>
</organism>
<dbReference type="InterPro" id="IPR050445">
    <property type="entry name" value="Bact_polysacc_biosynth/exp"/>
</dbReference>
<dbReference type="CDD" id="cd05387">
    <property type="entry name" value="BY-kinase"/>
    <property type="match status" value="1"/>
</dbReference>
<name>A0ABS7L8B2_9FIRM</name>
<evidence type="ECO:0000256" key="4">
    <source>
        <dbReference type="ARBA" id="ARBA00022840"/>
    </source>
</evidence>
<feature type="domain" description="AAA" evidence="6">
    <location>
        <begin position="46"/>
        <end position="176"/>
    </location>
</feature>
<evidence type="ECO:0000256" key="3">
    <source>
        <dbReference type="ARBA" id="ARBA00022777"/>
    </source>
</evidence>
<dbReference type="PANTHER" id="PTHR32309">
    <property type="entry name" value="TYROSINE-PROTEIN KINASE"/>
    <property type="match status" value="1"/>
</dbReference>
<keyword evidence="3 7" id="KW-0418">Kinase</keyword>
<accession>A0ABS7L8B2</accession>
<dbReference type="PANTHER" id="PTHR32309:SF31">
    <property type="entry name" value="CAPSULAR EXOPOLYSACCHARIDE FAMILY"/>
    <property type="match status" value="1"/>
</dbReference>
<evidence type="ECO:0000256" key="1">
    <source>
        <dbReference type="ARBA" id="ARBA00022679"/>
    </source>
</evidence>
<proteinExistence type="predicted"/>
<dbReference type="Proteomes" id="UP000779049">
    <property type="component" value="Unassembled WGS sequence"/>
</dbReference>
<gene>
    <name evidence="7" type="ORF">FLB61_09505</name>
</gene>
<reference evidence="7 8" key="1">
    <citation type="journal article" date="2020" name="New Microbes New Infect">
        <title>Sellimonas caecigallum sp. nov., description and genome sequence of a new member of the Sellimonas genus isolated from the cecum of feral chicken.</title>
        <authorList>
            <person name="Wongkuna S."/>
            <person name="Ghimire S."/>
            <person name="Antony L."/>
            <person name="Chankhamhaengdecha S."/>
            <person name="Janvilisri T."/>
            <person name="Scaria J."/>
        </authorList>
    </citation>
    <scope>NUCLEOTIDE SEQUENCE [LARGE SCALE GENOMIC DNA]</scope>
    <source>
        <strain evidence="7 8">SW451</strain>
    </source>
</reference>
<dbReference type="InterPro" id="IPR005702">
    <property type="entry name" value="Wzc-like_C"/>
</dbReference>
<evidence type="ECO:0000313" key="8">
    <source>
        <dbReference type="Proteomes" id="UP000779049"/>
    </source>
</evidence>